<organism evidence="2 3">
    <name type="scientific">Kutzneria chonburiensis</name>
    <dbReference type="NCBI Taxonomy" id="1483604"/>
    <lineage>
        <taxon>Bacteria</taxon>
        <taxon>Bacillati</taxon>
        <taxon>Actinomycetota</taxon>
        <taxon>Actinomycetes</taxon>
        <taxon>Pseudonocardiales</taxon>
        <taxon>Pseudonocardiaceae</taxon>
        <taxon>Kutzneria</taxon>
    </lineage>
</organism>
<feature type="transmembrane region" description="Helical" evidence="1">
    <location>
        <begin position="15"/>
        <end position="37"/>
    </location>
</feature>
<protein>
    <submittedName>
        <fullName evidence="2">Pentapeptide repeat-containing protein</fullName>
    </submittedName>
</protein>
<feature type="transmembrane region" description="Helical" evidence="1">
    <location>
        <begin position="57"/>
        <end position="78"/>
    </location>
</feature>
<keyword evidence="1" id="KW-0812">Transmembrane</keyword>
<proteinExistence type="predicted"/>
<dbReference type="EMBL" id="JBHLUD010000004">
    <property type="protein sequence ID" value="MFC0542488.1"/>
    <property type="molecule type" value="Genomic_DNA"/>
</dbReference>
<evidence type="ECO:0000313" key="2">
    <source>
        <dbReference type="EMBL" id="MFC0542488.1"/>
    </source>
</evidence>
<evidence type="ECO:0000313" key="3">
    <source>
        <dbReference type="Proteomes" id="UP001589810"/>
    </source>
</evidence>
<gene>
    <name evidence="2" type="ORF">ACFFH7_13400</name>
</gene>
<comment type="caution">
    <text evidence="2">The sequence shown here is derived from an EMBL/GenBank/DDBJ whole genome shotgun (WGS) entry which is preliminary data.</text>
</comment>
<reference evidence="2 3" key="1">
    <citation type="submission" date="2024-09" db="EMBL/GenBank/DDBJ databases">
        <authorList>
            <person name="Sun Q."/>
            <person name="Mori K."/>
        </authorList>
    </citation>
    <scope>NUCLEOTIDE SEQUENCE [LARGE SCALE GENOMIC DNA]</scope>
    <source>
        <strain evidence="2 3">TBRC 1432</strain>
    </source>
</reference>
<keyword evidence="1" id="KW-0472">Membrane</keyword>
<dbReference type="Gene3D" id="2.160.20.80">
    <property type="entry name" value="E3 ubiquitin-protein ligase SopA"/>
    <property type="match status" value="1"/>
</dbReference>
<keyword evidence="1" id="KW-1133">Transmembrane helix</keyword>
<sequence length="387" mass="42121">MVEPSRSHLPPMPRWLVPAVVAVVLLISGGLVWVLLWGLDTFEHLTDSEHATARLDVVKIGLTVAGGGGALFALWLGVRRQRAVERDSEDRYAAQTATERDATERRITELYGRAVDQLGSDKAAVRLGGLYALERLANDHEQLRQTVVNVLCAYLRMHNAEDGQVRLTAQKILGDHLRGEEGIFGVNLRPNPRFWGELEVDLSEAKLVDFDLTNARLKSADFENTVFIGRLANFVGVVVVGDANFAEAEFRAPAHFHHVSARGFVAFDHAKFASGAVFADAEFWYGVTFYSAGFMLRAEFDGVNFGLVGSFEGAAFREGASFCGSVFDTFPNFSGVVCGGSLDFSNSTVMSSPADGGSPPDGWTVKKEAFADDGGVDGVRWRVVRNG</sequence>
<evidence type="ECO:0000256" key="1">
    <source>
        <dbReference type="SAM" id="Phobius"/>
    </source>
</evidence>
<name>A0ABV6MQB0_9PSEU</name>
<dbReference type="InterPro" id="IPR001646">
    <property type="entry name" value="5peptide_repeat"/>
</dbReference>
<dbReference type="RefSeq" id="WP_273940906.1">
    <property type="nucleotide sequence ID" value="NZ_CP097263.1"/>
</dbReference>
<accession>A0ABV6MQB0</accession>
<keyword evidence="3" id="KW-1185">Reference proteome</keyword>
<dbReference type="Pfam" id="PF00805">
    <property type="entry name" value="Pentapeptide"/>
    <property type="match status" value="1"/>
</dbReference>
<dbReference type="Proteomes" id="UP001589810">
    <property type="component" value="Unassembled WGS sequence"/>
</dbReference>